<keyword evidence="2" id="KW-0809">Transit peptide</keyword>
<dbReference type="InterPro" id="IPR042272">
    <property type="entry name" value="ATP12_ATP_synth-F1-assembly_N"/>
</dbReference>
<evidence type="ECO:0000313" key="5">
    <source>
        <dbReference type="Proteomes" id="UP000198281"/>
    </source>
</evidence>
<dbReference type="PANTHER" id="PTHR21013">
    <property type="entry name" value="ATP SYNTHASE MITOCHONDRIAL F1 COMPLEX ASSEMBLY FACTOR 2/ATP12 PROTEIN, MITOCHONDRIAL PRECURSOR"/>
    <property type="match status" value="1"/>
</dbReference>
<dbReference type="Gene3D" id="3.30.2180.10">
    <property type="entry name" value="ATP12-like"/>
    <property type="match status" value="1"/>
</dbReference>
<dbReference type="EMBL" id="FZOS01000006">
    <property type="protein sequence ID" value="SNS42249.1"/>
    <property type="molecule type" value="Genomic_DNA"/>
</dbReference>
<organism evidence="4 5">
    <name type="scientific">Edaphosphingomonas laterariae</name>
    <dbReference type="NCBI Taxonomy" id="861865"/>
    <lineage>
        <taxon>Bacteria</taxon>
        <taxon>Pseudomonadati</taxon>
        <taxon>Pseudomonadota</taxon>
        <taxon>Alphaproteobacteria</taxon>
        <taxon>Sphingomonadales</taxon>
        <taxon>Rhizorhabdaceae</taxon>
        <taxon>Edaphosphingomonas</taxon>
    </lineage>
</organism>
<sequence>MKRFYKQVATVAGPDGWGITLDGRPVKTPARNALMLPNAALAEAVAAEWDAQGETIDPRSMPMTGLANAAIDRVAPDPARFAKDIAVYAETDLTCYRADEPEDLVARQAEQWDALLDWARTRYDVHFEIATGIIHKAQPEATVARLADAVAVRDPFALAALSPLTTISGSLVAALAVLEGAIDAEAAFATTHLDELWQAEQWGEDYLAAEARERRRQDFTAAARFAALAAG</sequence>
<keyword evidence="3" id="KW-0143">Chaperone</keyword>
<evidence type="ECO:0000313" key="4">
    <source>
        <dbReference type="EMBL" id="SNS42249.1"/>
    </source>
</evidence>
<protein>
    <submittedName>
        <fullName evidence="4">Chaperone required for the assembly of the F1-ATPase</fullName>
    </submittedName>
</protein>
<dbReference type="AlphaFoldDB" id="A0A239ECM1"/>
<dbReference type="SUPFAM" id="SSF160909">
    <property type="entry name" value="ATP12-like"/>
    <property type="match status" value="1"/>
</dbReference>
<comment type="similarity">
    <text evidence="1">Belongs to the ATP12 family.</text>
</comment>
<dbReference type="InterPro" id="IPR023335">
    <property type="entry name" value="ATP12_ortho_dom_sf"/>
</dbReference>
<keyword evidence="5" id="KW-1185">Reference proteome</keyword>
<evidence type="ECO:0000256" key="3">
    <source>
        <dbReference type="ARBA" id="ARBA00023186"/>
    </source>
</evidence>
<dbReference type="Proteomes" id="UP000198281">
    <property type="component" value="Unassembled WGS sequence"/>
</dbReference>
<dbReference type="Gene3D" id="1.10.3580.10">
    <property type="entry name" value="ATP12 ATPase"/>
    <property type="match status" value="1"/>
</dbReference>
<accession>A0A239ECM1</accession>
<dbReference type="Pfam" id="PF07542">
    <property type="entry name" value="ATP12"/>
    <property type="match status" value="1"/>
</dbReference>
<evidence type="ECO:0000256" key="1">
    <source>
        <dbReference type="ARBA" id="ARBA00008231"/>
    </source>
</evidence>
<dbReference type="GO" id="GO:0043461">
    <property type="term" value="P:proton-transporting ATP synthase complex assembly"/>
    <property type="evidence" value="ECO:0007669"/>
    <property type="project" value="InterPro"/>
</dbReference>
<dbReference type="PANTHER" id="PTHR21013:SF10">
    <property type="entry name" value="ATP SYNTHASE MITOCHONDRIAL F1 COMPLEX ASSEMBLY FACTOR 2"/>
    <property type="match status" value="1"/>
</dbReference>
<evidence type="ECO:0000256" key="2">
    <source>
        <dbReference type="ARBA" id="ARBA00022946"/>
    </source>
</evidence>
<gene>
    <name evidence="4" type="ORF">SAMN06295912_10665</name>
</gene>
<dbReference type="RefSeq" id="WP_089219008.1">
    <property type="nucleotide sequence ID" value="NZ_FZOS01000006.1"/>
</dbReference>
<proteinExistence type="inferred from homology"/>
<dbReference type="InterPro" id="IPR011419">
    <property type="entry name" value="ATP12_ATP_synth-F1-assembly"/>
</dbReference>
<name>A0A239ECM1_9SPHN</name>
<dbReference type="OrthoDB" id="9797825at2"/>
<reference evidence="5" key="1">
    <citation type="submission" date="2017-06" db="EMBL/GenBank/DDBJ databases">
        <authorList>
            <person name="Varghese N."/>
            <person name="Submissions S."/>
        </authorList>
    </citation>
    <scope>NUCLEOTIDE SEQUENCE [LARGE SCALE GENOMIC DNA]</scope>
    <source>
        <strain evidence="5">LNB2</strain>
    </source>
</reference>